<dbReference type="EMBL" id="BMMW01000005">
    <property type="protein sequence ID" value="GGK65506.1"/>
    <property type="molecule type" value="Genomic_DNA"/>
</dbReference>
<gene>
    <name evidence="2" type="ORF">GCM10011591_42120</name>
</gene>
<keyword evidence="1" id="KW-0812">Transmembrane</keyword>
<proteinExistence type="predicted"/>
<evidence type="ECO:0000256" key="1">
    <source>
        <dbReference type="SAM" id="Phobius"/>
    </source>
</evidence>
<sequence>MDIAGSAWPLYKLQALVVGLVVGLLLLVVTSSVDVAVLAAAGAATLRWVLGSAMLVGSRHAHHG</sequence>
<dbReference type="Proteomes" id="UP000612956">
    <property type="component" value="Unassembled WGS sequence"/>
</dbReference>
<keyword evidence="3" id="KW-1185">Reference proteome</keyword>
<keyword evidence="1" id="KW-0472">Membrane</keyword>
<name>A0A917VDJ0_9NOCA</name>
<dbReference type="AlphaFoldDB" id="A0A917VDJ0"/>
<reference evidence="2" key="1">
    <citation type="journal article" date="2014" name="Int. J. Syst. Evol. Microbiol.">
        <title>Complete genome sequence of Corynebacterium casei LMG S-19264T (=DSM 44701T), isolated from a smear-ripened cheese.</title>
        <authorList>
            <consortium name="US DOE Joint Genome Institute (JGI-PGF)"/>
            <person name="Walter F."/>
            <person name="Albersmeier A."/>
            <person name="Kalinowski J."/>
            <person name="Ruckert C."/>
        </authorList>
    </citation>
    <scope>NUCLEOTIDE SEQUENCE</scope>
    <source>
        <strain evidence="2">CGMCC 4.7278</strain>
    </source>
</reference>
<organism evidence="2 3">
    <name type="scientific">Nocardia camponoti</name>
    <dbReference type="NCBI Taxonomy" id="1616106"/>
    <lineage>
        <taxon>Bacteria</taxon>
        <taxon>Bacillati</taxon>
        <taxon>Actinomycetota</taxon>
        <taxon>Actinomycetes</taxon>
        <taxon>Mycobacteriales</taxon>
        <taxon>Nocardiaceae</taxon>
        <taxon>Nocardia</taxon>
    </lineage>
</organism>
<evidence type="ECO:0000313" key="3">
    <source>
        <dbReference type="Proteomes" id="UP000612956"/>
    </source>
</evidence>
<protein>
    <submittedName>
        <fullName evidence="2">Uncharacterized protein</fullName>
    </submittedName>
</protein>
<reference evidence="2" key="2">
    <citation type="submission" date="2020-09" db="EMBL/GenBank/DDBJ databases">
        <authorList>
            <person name="Sun Q."/>
            <person name="Zhou Y."/>
        </authorList>
    </citation>
    <scope>NUCLEOTIDE SEQUENCE</scope>
    <source>
        <strain evidence="2">CGMCC 4.7278</strain>
    </source>
</reference>
<keyword evidence="1" id="KW-1133">Transmembrane helix</keyword>
<comment type="caution">
    <text evidence="2">The sequence shown here is derived from an EMBL/GenBank/DDBJ whole genome shotgun (WGS) entry which is preliminary data.</text>
</comment>
<feature type="transmembrane region" description="Helical" evidence="1">
    <location>
        <begin position="12"/>
        <end position="29"/>
    </location>
</feature>
<accession>A0A917VDJ0</accession>
<evidence type="ECO:0000313" key="2">
    <source>
        <dbReference type="EMBL" id="GGK65506.1"/>
    </source>
</evidence>